<proteinExistence type="predicted"/>
<name>A0A0A9CKX3_ARUDO</name>
<accession>A0A0A9CKX3</accession>
<protein>
    <submittedName>
        <fullName evidence="1">Uncharacterized protein</fullName>
    </submittedName>
</protein>
<reference evidence="1" key="1">
    <citation type="submission" date="2014-09" db="EMBL/GenBank/DDBJ databases">
        <authorList>
            <person name="Magalhaes I.L.F."/>
            <person name="Oliveira U."/>
            <person name="Santos F.R."/>
            <person name="Vidigal T.H.D.A."/>
            <person name="Brescovit A.D."/>
            <person name="Santos A.J."/>
        </authorList>
    </citation>
    <scope>NUCLEOTIDE SEQUENCE</scope>
    <source>
        <tissue evidence="1">Shoot tissue taken approximately 20 cm above the soil surface</tissue>
    </source>
</reference>
<dbReference type="AlphaFoldDB" id="A0A0A9CKX3"/>
<reference evidence="1" key="2">
    <citation type="journal article" date="2015" name="Data Brief">
        <title>Shoot transcriptome of the giant reed, Arundo donax.</title>
        <authorList>
            <person name="Barrero R.A."/>
            <person name="Guerrero F.D."/>
            <person name="Moolhuijzen P."/>
            <person name="Goolsby J.A."/>
            <person name="Tidwell J."/>
            <person name="Bellgard S.E."/>
            <person name="Bellgard M.I."/>
        </authorList>
    </citation>
    <scope>NUCLEOTIDE SEQUENCE</scope>
    <source>
        <tissue evidence="1">Shoot tissue taken approximately 20 cm above the soil surface</tissue>
    </source>
</reference>
<sequence>MAPNEAFIVSTRFKGSLFLLGLKGWFKTCEALGLAFHFSVHSQRLL</sequence>
<organism evidence="1">
    <name type="scientific">Arundo donax</name>
    <name type="common">Giant reed</name>
    <name type="synonym">Donax arundinaceus</name>
    <dbReference type="NCBI Taxonomy" id="35708"/>
    <lineage>
        <taxon>Eukaryota</taxon>
        <taxon>Viridiplantae</taxon>
        <taxon>Streptophyta</taxon>
        <taxon>Embryophyta</taxon>
        <taxon>Tracheophyta</taxon>
        <taxon>Spermatophyta</taxon>
        <taxon>Magnoliopsida</taxon>
        <taxon>Liliopsida</taxon>
        <taxon>Poales</taxon>
        <taxon>Poaceae</taxon>
        <taxon>PACMAD clade</taxon>
        <taxon>Arundinoideae</taxon>
        <taxon>Arundineae</taxon>
        <taxon>Arundo</taxon>
    </lineage>
</organism>
<dbReference type="EMBL" id="GBRH01225753">
    <property type="protein sequence ID" value="JAD72142.1"/>
    <property type="molecule type" value="Transcribed_RNA"/>
</dbReference>
<evidence type="ECO:0000313" key="1">
    <source>
        <dbReference type="EMBL" id="JAD72142.1"/>
    </source>
</evidence>